<feature type="signal peptide" evidence="2">
    <location>
        <begin position="1"/>
        <end position="24"/>
    </location>
</feature>
<accession>A0A8H5B139</accession>
<keyword evidence="2" id="KW-0732">Signal</keyword>
<evidence type="ECO:0000313" key="3">
    <source>
        <dbReference type="EMBL" id="KAF5314640.1"/>
    </source>
</evidence>
<comment type="caution">
    <text evidence="3">The sequence shown here is derived from an EMBL/GenBank/DDBJ whole genome shotgun (WGS) entry which is preliminary data.</text>
</comment>
<reference evidence="3 4" key="1">
    <citation type="journal article" date="2020" name="ISME J.">
        <title>Uncovering the hidden diversity of litter-decomposition mechanisms in mushroom-forming fungi.</title>
        <authorList>
            <person name="Floudas D."/>
            <person name="Bentzer J."/>
            <person name="Ahren D."/>
            <person name="Johansson T."/>
            <person name="Persson P."/>
            <person name="Tunlid A."/>
        </authorList>
    </citation>
    <scope>NUCLEOTIDE SEQUENCE [LARGE SCALE GENOMIC DNA]</scope>
    <source>
        <strain evidence="3 4">CBS 175.51</strain>
    </source>
</reference>
<feature type="region of interest" description="Disordered" evidence="1">
    <location>
        <begin position="114"/>
        <end position="159"/>
    </location>
</feature>
<keyword evidence="4" id="KW-1185">Reference proteome</keyword>
<organism evidence="3 4">
    <name type="scientific">Ephemerocybe angulata</name>
    <dbReference type="NCBI Taxonomy" id="980116"/>
    <lineage>
        <taxon>Eukaryota</taxon>
        <taxon>Fungi</taxon>
        <taxon>Dikarya</taxon>
        <taxon>Basidiomycota</taxon>
        <taxon>Agaricomycotina</taxon>
        <taxon>Agaricomycetes</taxon>
        <taxon>Agaricomycetidae</taxon>
        <taxon>Agaricales</taxon>
        <taxon>Agaricineae</taxon>
        <taxon>Psathyrellaceae</taxon>
        <taxon>Ephemerocybe</taxon>
    </lineage>
</organism>
<feature type="chain" id="PRO_5034248100" evidence="2">
    <location>
        <begin position="25"/>
        <end position="159"/>
    </location>
</feature>
<evidence type="ECO:0000256" key="2">
    <source>
        <dbReference type="SAM" id="SignalP"/>
    </source>
</evidence>
<dbReference type="Proteomes" id="UP000541558">
    <property type="component" value="Unassembled WGS sequence"/>
</dbReference>
<sequence length="159" mass="17755">MRSSMLAKFLTAAILLPCLQTVSSTPQAPEPSSQPQCDYICPPLDKAGWRPVPLLDPSPTEMFCSYPTVIGENPLDFYCIYSKIDSHLVYDHNADLCQDNAVCVTFTGRRSLRNAGRRNTLPKRRPRLSQSNPASDVRPSVMKTRVTLGKEKKRATKTI</sequence>
<name>A0A8H5B139_9AGAR</name>
<dbReference type="AlphaFoldDB" id="A0A8H5B139"/>
<protein>
    <submittedName>
        <fullName evidence="3">Uncharacterized protein</fullName>
    </submittedName>
</protein>
<dbReference type="EMBL" id="JAACJK010000221">
    <property type="protein sequence ID" value="KAF5314640.1"/>
    <property type="molecule type" value="Genomic_DNA"/>
</dbReference>
<evidence type="ECO:0000256" key="1">
    <source>
        <dbReference type="SAM" id="MobiDB-lite"/>
    </source>
</evidence>
<feature type="compositionally biased region" description="Basic residues" evidence="1">
    <location>
        <begin position="114"/>
        <end position="127"/>
    </location>
</feature>
<dbReference type="OrthoDB" id="10343123at2759"/>
<proteinExistence type="predicted"/>
<evidence type="ECO:0000313" key="4">
    <source>
        <dbReference type="Proteomes" id="UP000541558"/>
    </source>
</evidence>
<gene>
    <name evidence="3" type="ORF">D9611_007121</name>
</gene>